<dbReference type="GO" id="GO:0046952">
    <property type="term" value="P:ketone body catabolic process"/>
    <property type="evidence" value="ECO:0007669"/>
    <property type="project" value="InterPro"/>
</dbReference>
<dbReference type="PANTHER" id="PTHR43293">
    <property type="entry name" value="ACETATE COA-TRANSFERASE YDIF"/>
    <property type="match status" value="1"/>
</dbReference>
<dbReference type="PIRSF" id="PIRSF000858">
    <property type="entry name" value="SCOT-t"/>
    <property type="match status" value="1"/>
</dbReference>
<keyword evidence="2 3" id="KW-0808">Transferase</keyword>
<accession>A0A1H6ZF99</accession>
<feature type="active site" description="5-glutamyl coenzyme A thioester intermediate" evidence="4">
    <location>
        <position position="324"/>
    </location>
</feature>
<evidence type="ECO:0000256" key="1">
    <source>
        <dbReference type="ARBA" id="ARBA00007154"/>
    </source>
</evidence>
<dbReference type="GO" id="GO:0008410">
    <property type="term" value="F:CoA-transferase activity"/>
    <property type="evidence" value="ECO:0007669"/>
    <property type="project" value="InterPro"/>
</dbReference>
<evidence type="ECO:0000313" key="6">
    <source>
        <dbReference type="Proteomes" id="UP000199403"/>
    </source>
</evidence>
<dbReference type="STRING" id="1416801.SAMN05192553_104399"/>
<dbReference type="Gene3D" id="3.40.1080.10">
    <property type="entry name" value="Glutaconate Coenzyme A-transferase"/>
    <property type="match status" value="2"/>
</dbReference>
<reference evidence="6" key="1">
    <citation type="submission" date="2016-10" db="EMBL/GenBank/DDBJ databases">
        <authorList>
            <person name="Varghese N."/>
            <person name="Submissions S."/>
        </authorList>
    </citation>
    <scope>NUCLEOTIDE SEQUENCE [LARGE SCALE GENOMIC DNA]</scope>
    <source>
        <strain evidence="6">IBRC-M 10761</strain>
    </source>
</reference>
<sequence>MNRYPQQITAGEAAALVNNGQTLCIGGGGAGHAIPDALLKAIGERYAREQSPAGLTILHPCGLGDSDQLGLNHLAQPGLARRVIGGFFGNAPKMVALTQANQIEAYNFPQGVLSHLMRATAGGEKGLLTKTGLHTFVDPQLEGGKVNEKAVEDLVSRVDILGEPHLFFKTHPVDVALIRGTSLDKHGNLSMEGEVASFAMLSEAQAARVNGGIVIAQVQALRPDRCTPAIQVKVPGALIDYVVVEPEQPMTYLTPYDASLISKEGAIASEEQLQLSGIKRIISRRAALELFPGAFVNLGYGMSDGVPIVARQAGVFGQLTFLIEQGPLGGIPTTGLNFGAMHQPDAILDDGYQFDFFHGGGLDLAFLGFAQVDQYGNVNSSKFGGKLTGCGGFIDISQHSKKVVFCGGFAARSVVETGEQGIRITDPGSFKKFVSRVEQVTFSGSYALEKGQEILYLTERALFTLTAGGLELIEIAPGADLQTDILDAMDFRPRISSQLKTMDAAVFAAAKPYLANFNQ</sequence>
<dbReference type="PANTHER" id="PTHR43293:SF1">
    <property type="entry name" value="ACETATE COA-TRANSFERASE YDIF"/>
    <property type="match status" value="1"/>
</dbReference>
<evidence type="ECO:0000256" key="3">
    <source>
        <dbReference type="PIRNR" id="PIRNR000858"/>
    </source>
</evidence>
<dbReference type="OrthoDB" id="9805230at2"/>
<organism evidence="5 6">
    <name type="scientific">Cyclobacterium xiamenense</name>
    <dbReference type="NCBI Taxonomy" id="1297121"/>
    <lineage>
        <taxon>Bacteria</taxon>
        <taxon>Pseudomonadati</taxon>
        <taxon>Bacteroidota</taxon>
        <taxon>Cytophagia</taxon>
        <taxon>Cytophagales</taxon>
        <taxon>Cyclobacteriaceae</taxon>
        <taxon>Cyclobacterium</taxon>
    </lineage>
</organism>
<keyword evidence="6" id="KW-1185">Reference proteome</keyword>
<evidence type="ECO:0000256" key="2">
    <source>
        <dbReference type="ARBA" id="ARBA00022679"/>
    </source>
</evidence>
<dbReference type="InterPro" id="IPR014388">
    <property type="entry name" value="3-oxoacid_CoA-transferase"/>
</dbReference>
<dbReference type="EMBL" id="FNZH01000004">
    <property type="protein sequence ID" value="SEJ51386.1"/>
    <property type="molecule type" value="Genomic_DNA"/>
</dbReference>
<protein>
    <submittedName>
        <fullName evidence="5">Propionate CoA-transferase</fullName>
    </submittedName>
</protein>
<dbReference type="InterPro" id="IPR037171">
    <property type="entry name" value="NagB/RpiA_transferase-like"/>
</dbReference>
<name>A0A1H6ZF99_9BACT</name>
<proteinExistence type="inferred from homology"/>
<gene>
    <name evidence="5" type="ORF">SAMN05192553_104399</name>
</gene>
<dbReference type="Proteomes" id="UP000199403">
    <property type="component" value="Unassembled WGS sequence"/>
</dbReference>
<dbReference type="SMART" id="SM00882">
    <property type="entry name" value="CoA_trans"/>
    <property type="match status" value="1"/>
</dbReference>
<dbReference type="InterPro" id="IPR004165">
    <property type="entry name" value="CoA_trans_fam_I"/>
</dbReference>
<dbReference type="Pfam" id="PF01144">
    <property type="entry name" value="CoA_trans"/>
    <property type="match status" value="1"/>
</dbReference>
<evidence type="ECO:0000313" key="5">
    <source>
        <dbReference type="EMBL" id="SEJ51386.1"/>
    </source>
</evidence>
<comment type="similarity">
    <text evidence="1 3">Belongs to the 3-oxoacid CoA-transferase family.</text>
</comment>
<evidence type="ECO:0000256" key="4">
    <source>
        <dbReference type="PIRSR" id="PIRSR000858-1"/>
    </source>
</evidence>
<dbReference type="RefSeq" id="WP_092175870.1">
    <property type="nucleotide sequence ID" value="NZ_FNZH01000004.1"/>
</dbReference>
<dbReference type="AlphaFoldDB" id="A0A1H6ZF99"/>
<dbReference type="SUPFAM" id="SSF100950">
    <property type="entry name" value="NagB/RpiA/CoA transferase-like"/>
    <property type="match status" value="2"/>
</dbReference>